<feature type="domain" description="Kazal-like" evidence="2">
    <location>
        <begin position="13"/>
        <end position="72"/>
    </location>
</feature>
<proteinExistence type="predicted"/>
<evidence type="ECO:0000259" key="2">
    <source>
        <dbReference type="PROSITE" id="PS51465"/>
    </source>
</evidence>
<dbReference type="InterPro" id="IPR002350">
    <property type="entry name" value="Kazal_dom"/>
</dbReference>
<comment type="caution">
    <text evidence="3">The sequence shown here is derived from an EMBL/GenBank/DDBJ whole genome shotgun (WGS) entry which is preliminary data.</text>
</comment>
<dbReference type="Gene3D" id="3.30.60.30">
    <property type="match status" value="1"/>
</dbReference>
<dbReference type="Proteomes" id="UP000645828">
    <property type="component" value="Unassembled WGS sequence"/>
</dbReference>
<accession>A0A811YWU3</accession>
<keyword evidence="4" id="KW-1185">Reference proteome</keyword>
<dbReference type="SMART" id="SM00280">
    <property type="entry name" value="KAZAL"/>
    <property type="match status" value="1"/>
</dbReference>
<dbReference type="InterPro" id="IPR036058">
    <property type="entry name" value="Kazal_dom_sf"/>
</dbReference>
<reference evidence="3" key="1">
    <citation type="submission" date="2020-12" db="EMBL/GenBank/DDBJ databases">
        <authorList>
            <consortium name="Molecular Ecology Group"/>
        </authorList>
    </citation>
    <scope>NUCLEOTIDE SEQUENCE</scope>
    <source>
        <strain evidence="3">TBG_1078</strain>
    </source>
</reference>
<gene>
    <name evidence="3" type="ORF">NYPRO_LOCUS11660</name>
</gene>
<protein>
    <submittedName>
        <fullName evidence="3">(raccoon dog) hypothetical protein</fullName>
    </submittedName>
</protein>
<sequence>MSLFSSWIEAIFIISLPNCEQYPPGQNDCTTDLYPVCASNGNTYGNLCAFCTEKSHFEFELSPKLCLILCKDRNQFMGLNGEFLRADQQPA</sequence>
<keyword evidence="1" id="KW-0732">Signal</keyword>
<dbReference type="PROSITE" id="PS51465">
    <property type="entry name" value="KAZAL_2"/>
    <property type="match status" value="1"/>
</dbReference>
<feature type="chain" id="PRO_5032906617" evidence="1">
    <location>
        <begin position="22"/>
        <end position="91"/>
    </location>
</feature>
<name>A0A811YWU3_NYCPR</name>
<dbReference type="SUPFAM" id="SSF100895">
    <property type="entry name" value="Kazal-type serine protease inhibitors"/>
    <property type="match status" value="1"/>
</dbReference>
<feature type="signal peptide" evidence="1">
    <location>
        <begin position="1"/>
        <end position="21"/>
    </location>
</feature>
<dbReference type="PROSITE" id="PS00282">
    <property type="entry name" value="KAZAL_1"/>
    <property type="match status" value="1"/>
</dbReference>
<organism evidence="3 4">
    <name type="scientific">Nyctereutes procyonoides</name>
    <name type="common">Raccoon dog</name>
    <name type="synonym">Canis procyonoides</name>
    <dbReference type="NCBI Taxonomy" id="34880"/>
    <lineage>
        <taxon>Eukaryota</taxon>
        <taxon>Metazoa</taxon>
        <taxon>Chordata</taxon>
        <taxon>Craniata</taxon>
        <taxon>Vertebrata</taxon>
        <taxon>Euteleostomi</taxon>
        <taxon>Mammalia</taxon>
        <taxon>Eutheria</taxon>
        <taxon>Laurasiatheria</taxon>
        <taxon>Carnivora</taxon>
        <taxon>Caniformia</taxon>
        <taxon>Canidae</taxon>
        <taxon>Nyctereutes</taxon>
    </lineage>
</organism>
<dbReference type="Pfam" id="PF00050">
    <property type="entry name" value="Kazal_1"/>
    <property type="match status" value="1"/>
</dbReference>
<dbReference type="PANTHER" id="PTHR21312:SF30">
    <property type="entry name" value="SERINE PROTEASE INHIBITOR KAZAL-TYPE 11-RELATED"/>
    <property type="match status" value="1"/>
</dbReference>
<evidence type="ECO:0000313" key="3">
    <source>
        <dbReference type="EMBL" id="CAD7678862.1"/>
    </source>
</evidence>
<evidence type="ECO:0000256" key="1">
    <source>
        <dbReference type="SAM" id="SignalP"/>
    </source>
</evidence>
<dbReference type="PANTHER" id="PTHR21312">
    <property type="entry name" value="SERINE PROTEASE INHIBITOR"/>
    <property type="match status" value="1"/>
</dbReference>
<evidence type="ECO:0000313" key="4">
    <source>
        <dbReference type="Proteomes" id="UP000645828"/>
    </source>
</evidence>
<dbReference type="EMBL" id="CAJHUB010000681">
    <property type="protein sequence ID" value="CAD7678862.1"/>
    <property type="molecule type" value="Genomic_DNA"/>
</dbReference>
<dbReference type="AlphaFoldDB" id="A0A811YWU3"/>